<evidence type="ECO:0000313" key="2">
    <source>
        <dbReference type="Proteomes" id="UP001519295"/>
    </source>
</evidence>
<keyword evidence="2" id="KW-1185">Reference proteome</keyword>
<comment type="caution">
    <text evidence="1">The sequence shown here is derived from an EMBL/GenBank/DDBJ whole genome shotgun (WGS) entry which is preliminary data.</text>
</comment>
<dbReference type="Proteomes" id="UP001519295">
    <property type="component" value="Unassembled WGS sequence"/>
</dbReference>
<dbReference type="EMBL" id="JAGINU010000004">
    <property type="protein sequence ID" value="MBP2371809.1"/>
    <property type="molecule type" value="Genomic_DNA"/>
</dbReference>
<proteinExistence type="predicted"/>
<organism evidence="1 2">
    <name type="scientific">Pseudonocardia parietis</name>
    <dbReference type="NCBI Taxonomy" id="570936"/>
    <lineage>
        <taxon>Bacteria</taxon>
        <taxon>Bacillati</taxon>
        <taxon>Actinomycetota</taxon>
        <taxon>Actinomycetes</taxon>
        <taxon>Pseudonocardiales</taxon>
        <taxon>Pseudonocardiaceae</taxon>
        <taxon>Pseudonocardia</taxon>
    </lineage>
</organism>
<sequence>MGGATSCAQIRAALEAVESADTVTARVSAGRRLRQVAEQLEAELVAQARAEGVRWVDIGQLYGTSKQGVQQRFRRRTA</sequence>
<gene>
    <name evidence="1" type="ORF">JOF36_007582</name>
</gene>
<protein>
    <recommendedName>
        <fullName evidence="3">Homeodomain-like domain-containing protein</fullName>
    </recommendedName>
</protein>
<reference evidence="1 2" key="1">
    <citation type="submission" date="2021-03" db="EMBL/GenBank/DDBJ databases">
        <title>Sequencing the genomes of 1000 actinobacteria strains.</title>
        <authorList>
            <person name="Klenk H.-P."/>
        </authorList>
    </citation>
    <scope>NUCLEOTIDE SEQUENCE [LARGE SCALE GENOMIC DNA]</scope>
    <source>
        <strain evidence="1 2">DSM 45256</strain>
    </source>
</reference>
<accession>A0ABS4W6H4</accession>
<name>A0ABS4W6H4_9PSEU</name>
<evidence type="ECO:0008006" key="3">
    <source>
        <dbReference type="Google" id="ProtNLM"/>
    </source>
</evidence>
<evidence type="ECO:0000313" key="1">
    <source>
        <dbReference type="EMBL" id="MBP2371809.1"/>
    </source>
</evidence>